<comment type="cofactor">
    <cofactor evidence="7">
        <name>a divalent metal cation</name>
        <dbReference type="ChEBI" id="CHEBI:60240"/>
    </cofactor>
    <text evidence="7">Binds 1 divalent metal cation per subunit.</text>
</comment>
<evidence type="ECO:0000256" key="2">
    <source>
        <dbReference type="ARBA" id="ARBA00022679"/>
    </source>
</evidence>
<dbReference type="PANTHER" id="PTHR11735">
    <property type="entry name" value="TRNA N6-ADENOSINE THREONYLCARBAMOYLTRANSFERASE"/>
    <property type="match status" value="1"/>
</dbReference>
<evidence type="ECO:0000313" key="9">
    <source>
        <dbReference type="EMBL" id="CAF9918721.1"/>
    </source>
</evidence>
<keyword evidence="7" id="KW-0496">Mitochondrion</keyword>
<comment type="subcellular location">
    <subcellularLocation>
        <location evidence="7">Mitochondrion</location>
    </subcellularLocation>
</comment>
<evidence type="ECO:0000256" key="5">
    <source>
        <dbReference type="ARBA" id="ARBA00023315"/>
    </source>
</evidence>
<feature type="domain" description="Gcp-like" evidence="8">
    <location>
        <begin position="70"/>
        <end position="426"/>
    </location>
</feature>
<dbReference type="EC" id="2.3.1.234" evidence="1"/>
<evidence type="ECO:0000256" key="1">
    <source>
        <dbReference type="ARBA" id="ARBA00012156"/>
    </source>
</evidence>
<comment type="subunit">
    <text evidence="7">Homodimer.</text>
</comment>
<dbReference type="EMBL" id="CAJPDQ010000013">
    <property type="protein sequence ID" value="CAF9918721.1"/>
    <property type="molecule type" value="Genomic_DNA"/>
</dbReference>
<dbReference type="PROSITE" id="PS01016">
    <property type="entry name" value="GLYCOPROTEASE"/>
    <property type="match status" value="1"/>
</dbReference>
<sequence>MLSTGWKLRSSTGGFRFSRNATSWRRRGLLTLAIESSADDTAVAIVETQKDDENRPLAQVHFHEKITANNNEWKGIHPRNSAISHQTELPGLIRRALRCLPKAGKGDRNSINFADASGPFRKPTFITATRGPGMRGGLSTGLDMAKGLCLAFDVPFIGAHHMQAHALTPRLISALAMPPRIPLAPAFPFRSLLISGGHSLLVNSKSLTEFDEEISTKTSAAGTCIDKMAKYILPESLIEAHSINTNYGAALEVFAFPNGETDYDYTPPKTREELLQPSKSVYGWAVPSPLQNDARHEFSFTGIDSSVRKIVLQGSAKLSETHDQPRQTPIGMEERVELAREAQRVLFEHIADRIHIVLKPGSQLPDGTPNQAVNSSVQRMVVSGGVASNKYFRHVLHKFFMSKNTNIEFIFPPVEMCTDNALMIAWAGIEMWEAGWRSRVDCTAENRWQLGNGGLMGIGGWEKVV</sequence>
<dbReference type="GO" id="GO:0046872">
    <property type="term" value="F:metal ion binding"/>
    <property type="evidence" value="ECO:0007669"/>
    <property type="project" value="UniProtKB-KW"/>
</dbReference>
<dbReference type="InterPro" id="IPR017860">
    <property type="entry name" value="Peptidase_M22_CS"/>
</dbReference>
<dbReference type="PANTHER" id="PTHR11735:SF6">
    <property type="entry name" value="TRNA N6-ADENOSINE THREONYLCARBAMOYLTRANSFERASE, MITOCHONDRIAL"/>
    <property type="match status" value="1"/>
</dbReference>
<keyword evidence="3 7" id="KW-0819">tRNA processing</keyword>
<comment type="caution">
    <text evidence="9">The sequence shown here is derived from an EMBL/GenBank/DDBJ whole genome shotgun (WGS) entry which is preliminary data.</text>
</comment>
<evidence type="ECO:0000256" key="6">
    <source>
        <dbReference type="ARBA" id="ARBA00048117"/>
    </source>
</evidence>
<evidence type="ECO:0000256" key="4">
    <source>
        <dbReference type="ARBA" id="ARBA00022723"/>
    </source>
</evidence>
<dbReference type="AlphaFoldDB" id="A0A8H3F5V1"/>
<dbReference type="PRINTS" id="PR00789">
    <property type="entry name" value="OSIALOPTASE"/>
</dbReference>
<evidence type="ECO:0000256" key="3">
    <source>
        <dbReference type="ARBA" id="ARBA00022694"/>
    </source>
</evidence>
<dbReference type="InterPro" id="IPR022450">
    <property type="entry name" value="TsaD"/>
</dbReference>
<dbReference type="GO" id="GO:0061711">
    <property type="term" value="F:tRNA N(6)-L-threonylcarbamoyladenine synthase activity"/>
    <property type="evidence" value="ECO:0007669"/>
    <property type="project" value="UniProtKB-EC"/>
</dbReference>
<keyword evidence="5 7" id="KW-0012">Acyltransferase</keyword>
<keyword evidence="2 7" id="KW-0808">Transferase</keyword>
<keyword evidence="10" id="KW-1185">Reference proteome</keyword>
<dbReference type="HAMAP" id="MF_01445">
    <property type="entry name" value="TsaD"/>
    <property type="match status" value="1"/>
</dbReference>
<accession>A0A8H3F5V1</accession>
<keyword evidence="4 7" id="KW-0479">Metal-binding</keyword>
<evidence type="ECO:0000313" key="10">
    <source>
        <dbReference type="Proteomes" id="UP000664169"/>
    </source>
</evidence>
<organism evidence="9 10">
    <name type="scientific">Gomphillus americanus</name>
    <dbReference type="NCBI Taxonomy" id="1940652"/>
    <lineage>
        <taxon>Eukaryota</taxon>
        <taxon>Fungi</taxon>
        <taxon>Dikarya</taxon>
        <taxon>Ascomycota</taxon>
        <taxon>Pezizomycotina</taxon>
        <taxon>Lecanoromycetes</taxon>
        <taxon>OSLEUM clade</taxon>
        <taxon>Ostropomycetidae</taxon>
        <taxon>Ostropales</taxon>
        <taxon>Graphidaceae</taxon>
        <taxon>Gomphilloideae</taxon>
        <taxon>Gomphillus</taxon>
    </lineage>
</organism>
<dbReference type="OrthoDB" id="10259622at2759"/>
<comment type="function">
    <text evidence="7">Required for the formation of a threonylcarbamoyl group on adenosine at position 37 (t(6)A37) in mitochondrial tRNAs that read codons beginning with adenine. Probably involved in the transfer of the threonylcarbamoyl moiety of threonylcarbamoyl-AMP (TC-AMP) to the N6 group of A37. Involved in mitochondrial genome maintenance.</text>
</comment>
<evidence type="ECO:0000259" key="8">
    <source>
        <dbReference type="Pfam" id="PF00814"/>
    </source>
</evidence>
<proteinExistence type="inferred from homology"/>
<evidence type="ECO:0000256" key="7">
    <source>
        <dbReference type="HAMAP-Rule" id="MF_03179"/>
    </source>
</evidence>
<gene>
    <name evidence="9" type="ORF">GOMPHAMPRED_001605</name>
</gene>
<dbReference type="InterPro" id="IPR043129">
    <property type="entry name" value="ATPase_NBD"/>
</dbReference>
<comment type="catalytic activity">
    <reaction evidence="6 7">
        <text>L-threonylcarbamoyladenylate + adenosine(37) in tRNA = N(6)-L-threonylcarbamoyladenosine(37) in tRNA + AMP + H(+)</text>
        <dbReference type="Rhea" id="RHEA:37059"/>
        <dbReference type="Rhea" id="RHEA-COMP:10162"/>
        <dbReference type="Rhea" id="RHEA-COMP:10163"/>
        <dbReference type="ChEBI" id="CHEBI:15378"/>
        <dbReference type="ChEBI" id="CHEBI:73682"/>
        <dbReference type="ChEBI" id="CHEBI:74411"/>
        <dbReference type="ChEBI" id="CHEBI:74418"/>
        <dbReference type="ChEBI" id="CHEBI:456215"/>
        <dbReference type="EC" id="2.3.1.234"/>
    </reaction>
</comment>
<dbReference type="Pfam" id="PF00814">
    <property type="entry name" value="TsaD"/>
    <property type="match status" value="1"/>
</dbReference>
<dbReference type="Proteomes" id="UP000664169">
    <property type="component" value="Unassembled WGS sequence"/>
</dbReference>
<name>A0A8H3F5V1_9LECA</name>
<dbReference type="Gene3D" id="3.30.420.40">
    <property type="match status" value="2"/>
</dbReference>
<dbReference type="GO" id="GO:0072670">
    <property type="term" value="P:mitochondrial tRNA threonylcarbamoyladenosine modification"/>
    <property type="evidence" value="ECO:0007669"/>
    <property type="project" value="TreeGrafter"/>
</dbReference>
<dbReference type="GO" id="GO:0005739">
    <property type="term" value="C:mitochondrion"/>
    <property type="evidence" value="ECO:0007669"/>
    <property type="project" value="UniProtKB-SubCell"/>
</dbReference>
<dbReference type="InterPro" id="IPR017861">
    <property type="entry name" value="KAE1/TsaD"/>
</dbReference>
<protein>
    <recommendedName>
        <fullName evidence="1">N(6)-L-threonylcarbamoyladenine synthase</fullName>
        <ecNumber evidence="1">2.3.1.234</ecNumber>
    </recommendedName>
</protein>
<dbReference type="InterPro" id="IPR000905">
    <property type="entry name" value="Gcp-like_dom"/>
</dbReference>
<reference evidence="9" key="1">
    <citation type="submission" date="2021-03" db="EMBL/GenBank/DDBJ databases">
        <authorList>
            <person name="Tagirdzhanova G."/>
        </authorList>
    </citation>
    <scope>NUCLEOTIDE SEQUENCE</scope>
</reference>
<comment type="similarity">
    <text evidence="7">Belongs to the KAE1 / TsaD family.</text>
</comment>
<dbReference type="SUPFAM" id="SSF53067">
    <property type="entry name" value="Actin-like ATPase domain"/>
    <property type="match status" value="2"/>
</dbReference>